<name>A0A072UMJ8_MEDTR</name>
<sequence length="362" mass="40733">MDLKASTSRDGASEDVGSAFDYNIFLGRTLHIDIMGENGGEAANADDANLQMDSSIAVKVITMQISSAILAAKSPLFFKLFSNGMRESDQTHVTLRITASEEAPVIALLKFMNTNILNVTSPLVFLEVLVAADKFEVASCLRHCNQLLLSISMTLEFVLPYLDLPSSVLMDDGVQPLTDAKKLRCLSSNGYWVWNLFPQVVSLWRSYLYRHVKVMKFESPCQQCIVYLDLKREECASLFPYGKVYFQIFHLGMQEKGSVSLAVDYEFAARSKPAKKFFTKYKGKYTFTREMTIGYGNLFTIPWTYSWRMIAFILLTASPPQSRADHHKPTGCTSVNLVVLFLISFRSSLPLGQGIIIWDLRL</sequence>
<reference evidence="4 6" key="1">
    <citation type="journal article" date="2011" name="Nature">
        <title>The Medicago genome provides insight into the evolution of rhizobial symbioses.</title>
        <authorList>
            <person name="Young N.D."/>
            <person name="Debelle F."/>
            <person name="Oldroyd G.E."/>
            <person name="Geurts R."/>
            <person name="Cannon S.B."/>
            <person name="Udvardi M.K."/>
            <person name="Benedito V.A."/>
            <person name="Mayer K.F."/>
            <person name="Gouzy J."/>
            <person name="Schoof H."/>
            <person name="Van de Peer Y."/>
            <person name="Proost S."/>
            <person name="Cook D.R."/>
            <person name="Meyers B.C."/>
            <person name="Spannagl M."/>
            <person name="Cheung F."/>
            <person name="De Mita S."/>
            <person name="Krishnakumar V."/>
            <person name="Gundlach H."/>
            <person name="Zhou S."/>
            <person name="Mudge J."/>
            <person name="Bharti A.K."/>
            <person name="Murray J.D."/>
            <person name="Naoumkina M.A."/>
            <person name="Rosen B."/>
            <person name="Silverstein K.A."/>
            <person name="Tang H."/>
            <person name="Rombauts S."/>
            <person name="Zhao P.X."/>
            <person name="Zhou P."/>
            <person name="Barbe V."/>
            <person name="Bardou P."/>
            <person name="Bechner M."/>
            <person name="Bellec A."/>
            <person name="Berger A."/>
            <person name="Berges H."/>
            <person name="Bidwell S."/>
            <person name="Bisseling T."/>
            <person name="Choisne N."/>
            <person name="Couloux A."/>
            <person name="Denny R."/>
            <person name="Deshpande S."/>
            <person name="Dai X."/>
            <person name="Doyle J.J."/>
            <person name="Dudez A.M."/>
            <person name="Farmer A.D."/>
            <person name="Fouteau S."/>
            <person name="Franken C."/>
            <person name="Gibelin C."/>
            <person name="Gish J."/>
            <person name="Goldstein S."/>
            <person name="Gonzalez A.J."/>
            <person name="Green P.J."/>
            <person name="Hallab A."/>
            <person name="Hartog M."/>
            <person name="Hua A."/>
            <person name="Humphray S.J."/>
            <person name="Jeong D.H."/>
            <person name="Jing Y."/>
            <person name="Jocker A."/>
            <person name="Kenton S.M."/>
            <person name="Kim D.J."/>
            <person name="Klee K."/>
            <person name="Lai H."/>
            <person name="Lang C."/>
            <person name="Lin S."/>
            <person name="Macmil S.L."/>
            <person name="Magdelenat G."/>
            <person name="Matthews L."/>
            <person name="McCorrison J."/>
            <person name="Monaghan E.L."/>
            <person name="Mun J.H."/>
            <person name="Najar F.Z."/>
            <person name="Nicholson C."/>
            <person name="Noirot C."/>
            <person name="O'Bleness M."/>
            <person name="Paule C.R."/>
            <person name="Poulain J."/>
            <person name="Prion F."/>
            <person name="Qin B."/>
            <person name="Qu C."/>
            <person name="Retzel E.F."/>
            <person name="Riddle C."/>
            <person name="Sallet E."/>
            <person name="Samain S."/>
            <person name="Samson N."/>
            <person name="Sanders I."/>
            <person name="Saurat O."/>
            <person name="Scarpelli C."/>
            <person name="Schiex T."/>
            <person name="Segurens B."/>
            <person name="Severin A.J."/>
            <person name="Sherrier D.J."/>
            <person name="Shi R."/>
            <person name="Sims S."/>
            <person name="Singer S.R."/>
            <person name="Sinharoy S."/>
            <person name="Sterck L."/>
            <person name="Viollet A."/>
            <person name="Wang B.B."/>
            <person name="Wang K."/>
            <person name="Wang M."/>
            <person name="Wang X."/>
            <person name="Warfsmann J."/>
            <person name="Weissenbach J."/>
            <person name="White D.D."/>
            <person name="White J.D."/>
            <person name="Wiley G.B."/>
            <person name="Wincker P."/>
            <person name="Xing Y."/>
            <person name="Yang L."/>
            <person name="Yao Z."/>
            <person name="Ying F."/>
            <person name="Zhai J."/>
            <person name="Zhou L."/>
            <person name="Zuber A."/>
            <person name="Denarie J."/>
            <person name="Dixon R.A."/>
            <person name="May G.D."/>
            <person name="Schwartz D.C."/>
            <person name="Rogers J."/>
            <person name="Quetier F."/>
            <person name="Town C.D."/>
            <person name="Roe B.A."/>
        </authorList>
    </citation>
    <scope>NUCLEOTIDE SEQUENCE [LARGE SCALE GENOMIC DNA]</scope>
    <source>
        <strain evidence="4">A17</strain>
        <strain evidence="5 6">cv. Jemalong A17</strain>
    </source>
</reference>
<reference evidence="4 6" key="2">
    <citation type="journal article" date="2014" name="BMC Genomics">
        <title>An improved genome release (version Mt4.0) for the model legume Medicago truncatula.</title>
        <authorList>
            <person name="Tang H."/>
            <person name="Krishnakumar V."/>
            <person name="Bidwell S."/>
            <person name="Rosen B."/>
            <person name="Chan A."/>
            <person name="Zhou S."/>
            <person name="Gentzbittel L."/>
            <person name="Childs K.L."/>
            <person name="Yandell M."/>
            <person name="Gundlach H."/>
            <person name="Mayer K.F."/>
            <person name="Schwartz D.C."/>
            <person name="Town C.D."/>
        </authorList>
    </citation>
    <scope>GENOME REANNOTATION</scope>
    <source>
        <strain evidence="4">A17</strain>
        <strain evidence="5 6">cv. Jemalong A17</strain>
    </source>
</reference>
<evidence type="ECO:0000313" key="6">
    <source>
        <dbReference type="Proteomes" id="UP000002051"/>
    </source>
</evidence>
<dbReference type="Proteomes" id="UP000002051">
    <property type="component" value="Chromosome 4"/>
</dbReference>
<protein>
    <submittedName>
        <fullName evidence="4">BTB/POZ domain protein</fullName>
    </submittedName>
</protein>
<dbReference type="SUPFAM" id="SSF54695">
    <property type="entry name" value="POZ domain"/>
    <property type="match status" value="1"/>
</dbReference>
<dbReference type="InterPro" id="IPR045890">
    <property type="entry name" value="POB1-like"/>
</dbReference>
<evidence type="ECO:0000256" key="1">
    <source>
        <dbReference type="ARBA" id="ARBA00004184"/>
    </source>
</evidence>
<dbReference type="STRING" id="3880.A0A072UMJ8"/>
<evidence type="ECO:0000313" key="5">
    <source>
        <dbReference type="EnsemblPlants" id="KEH31004"/>
    </source>
</evidence>
<reference evidence="5" key="3">
    <citation type="submission" date="2015-04" db="UniProtKB">
        <authorList>
            <consortium name="EnsemblPlants"/>
        </authorList>
    </citation>
    <scope>IDENTIFICATION</scope>
    <source>
        <strain evidence="5">cv. Jemalong A17</strain>
    </source>
</reference>
<dbReference type="Gene3D" id="3.30.710.10">
    <property type="entry name" value="Potassium Channel Kv1.1, Chain A"/>
    <property type="match status" value="1"/>
</dbReference>
<proteinExistence type="predicted"/>
<dbReference type="EnsemblPlants" id="KEH31004">
    <property type="protein sequence ID" value="KEH31004"/>
    <property type="gene ID" value="MTR_4g088460"/>
</dbReference>
<dbReference type="CDD" id="cd18186">
    <property type="entry name" value="BTB_POZ_ZBTB_KLHL-like"/>
    <property type="match status" value="1"/>
</dbReference>
<dbReference type="InterPro" id="IPR000210">
    <property type="entry name" value="BTB/POZ_dom"/>
</dbReference>
<dbReference type="PANTHER" id="PTHR46336">
    <property type="entry name" value="OS02G0260700 PROTEIN"/>
    <property type="match status" value="1"/>
</dbReference>
<dbReference type="InterPro" id="IPR011333">
    <property type="entry name" value="SKP1/BTB/POZ_sf"/>
</dbReference>
<keyword evidence="6" id="KW-1185">Reference proteome</keyword>
<gene>
    <name evidence="4" type="ordered locus">MTR_4g088460</name>
</gene>
<dbReference type="Pfam" id="PF00651">
    <property type="entry name" value="BTB"/>
    <property type="match status" value="1"/>
</dbReference>
<evidence type="ECO:0000259" key="3">
    <source>
        <dbReference type="PROSITE" id="PS50097"/>
    </source>
</evidence>
<organism evidence="4 6">
    <name type="scientific">Medicago truncatula</name>
    <name type="common">Barrel medic</name>
    <name type="synonym">Medicago tribuloides</name>
    <dbReference type="NCBI Taxonomy" id="3880"/>
    <lineage>
        <taxon>Eukaryota</taxon>
        <taxon>Viridiplantae</taxon>
        <taxon>Streptophyta</taxon>
        <taxon>Embryophyta</taxon>
        <taxon>Tracheophyta</taxon>
        <taxon>Spermatophyta</taxon>
        <taxon>Magnoliopsida</taxon>
        <taxon>eudicotyledons</taxon>
        <taxon>Gunneridae</taxon>
        <taxon>Pentapetalae</taxon>
        <taxon>rosids</taxon>
        <taxon>fabids</taxon>
        <taxon>Fabales</taxon>
        <taxon>Fabaceae</taxon>
        <taxon>Papilionoideae</taxon>
        <taxon>50 kb inversion clade</taxon>
        <taxon>NPAAA clade</taxon>
        <taxon>Hologalegina</taxon>
        <taxon>IRL clade</taxon>
        <taxon>Trifolieae</taxon>
        <taxon>Medicago</taxon>
    </lineage>
</organism>
<dbReference type="SMART" id="SM00225">
    <property type="entry name" value="BTB"/>
    <property type="match status" value="1"/>
</dbReference>
<dbReference type="GO" id="GO:0010114">
    <property type="term" value="P:response to red light"/>
    <property type="evidence" value="ECO:0000318"/>
    <property type="project" value="GO_Central"/>
</dbReference>
<dbReference type="EMBL" id="CM001220">
    <property type="protein sequence ID" value="KEH31004.1"/>
    <property type="molecule type" value="Genomic_DNA"/>
</dbReference>
<feature type="domain" description="BTB" evidence="3">
    <location>
        <begin position="52"/>
        <end position="121"/>
    </location>
</feature>
<accession>A0A072UMJ8</accession>
<comment type="subcellular location">
    <subcellularLocation>
        <location evidence="1">Endomembrane system</location>
        <topology evidence="1">Peripheral membrane protein</topology>
    </subcellularLocation>
</comment>
<evidence type="ECO:0000313" key="4">
    <source>
        <dbReference type="EMBL" id="KEH31004.1"/>
    </source>
</evidence>
<dbReference type="AlphaFoldDB" id="A0A072UMJ8"/>
<dbReference type="GO" id="GO:0005634">
    <property type="term" value="C:nucleus"/>
    <property type="evidence" value="ECO:0000318"/>
    <property type="project" value="GO_Central"/>
</dbReference>
<comment type="pathway">
    <text evidence="2">Protein modification; protein ubiquitination.</text>
</comment>
<dbReference type="GO" id="GO:0012505">
    <property type="term" value="C:endomembrane system"/>
    <property type="evidence" value="ECO:0007669"/>
    <property type="project" value="UniProtKB-SubCell"/>
</dbReference>
<dbReference type="HOGENOM" id="CLU_765868_0_0_1"/>
<dbReference type="PROSITE" id="PS50097">
    <property type="entry name" value="BTB"/>
    <property type="match status" value="1"/>
</dbReference>
<evidence type="ECO:0000256" key="2">
    <source>
        <dbReference type="ARBA" id="ARBA00004906"/>
    </source>
</evidence>
<dbReference type="PANTHER" id="PTHR46336:SF3">
    <property type="entry name" value="BTB_POZ DOMAIN-CONTAINING PROTEIN POB1"/>
    <property type="match status" value="1"/>
</dbReference>